<dbReference type="InParanoid" id="A0A6I8UY98"/>
<accession>A0A6I8UY98</accession>
<gene>
    <name evidence="3" type="primary">LOC6902675</name>
</gene>
<name>A0A6I8UY98_DROPS</name>
<feature type="region of interest" description="Disordered" evidence="1">
    <location>
        <begin position="145"/>
        <end position="169"/>
    </location>
</feature>
<dbReference type="Proteomes" id="UP000001819">
    <property type="component" value="Chromosome 4"/>
</dbReference>
<protein>
    <submittedName>
        <fullName evidence="3">Uncharacterized protein</fullName>
    </submittedName>
</protein>
<dbReference type="ExpressionAtlas" id="A0A6I8UY98">
    <property type="expression patterns" value="baseline"/>
</dbReference>
<evidence type="ECO:0000256" key="1">
    <source>
        <dbReference type="SAM" id="MobiDB-lite"/>
    </source>
</evidence>
<evidence type="ECO:0000313" key="3">
    <source>
        <dbReference type="RefSeq" id="XP_002133191.2"/>
    </source>
</evidence>
<dbReference type="AlphaFoldDB" id="A0A6I8UY98"/>
<dbReference type="RefSeq" id="XP_002133191.2">
    <property type="nucleotide sequence ID" value="XM_002133155.3"/>
</dbReference>
<proteinExistence type="predicted"/>
<sequence length="169" mass="19570">MDSGFTTSHTESDVYENKYSRDEDNMEKFYATVGNISRNMRKGDWTYLQRHPEIRAIIRTIITEAIEKKPSNIFQFAANLFQCNNELELVRKINKQLKLVNQQLRGGNWGPADGEVLFTESSDVFTELKAECKPKFLNQTVEPQMRETREPVGPENFKPSCPENLETKC</sequence>
<dbReference type="KEGG" id="dpo:6902675"/>
<organism evidence="2 3">
    <name type="scientific">Drosophila pseudoobscura pseudoobscura</name>
    <name type="common">Fruit fly</name>
    <dbReference type="NCBI Taxonomy" id="46245"/>
    <lineage>
        <taxon>Eukaryota</taxon>
        <taxon>Metazoa</taxon>
        <taxon>Ecdysozoa</taxon>
        <taxon>Arthropoda</taxon>
        <taxon>Hexapoda</taxon>
        <taxon>Insecta</taxon>
        <taxon>Pterygota</taxon>
        <taxon>Neoptera</taxon>
        <taxon>Endopterygota</taxon>
        <taxon>Diptera</taxon>
        <taxon>Brachycera</taxon>
        <taxon>Muscomorpha</taxon>
        <taxon>Ephydroidea</taxon>
        <taxon>Drosophilidae</taxon>
        <taxon>Drosophila</taxon>
        <taxon>Sophophora</taxon>
    </lineage>
</organism>
<reference evidence="3" key="1">
    <citation type="submission" date="2025-08" db="UniProtKB">
        <authorList>
            <consortium name="RefSeq"/>
        </authorList>
    </citation>
    <scope>IDENTIFICATION</scope>
    <source>
        <strain evidence="3">MV-25-SWS-2005</strain>
        <tissue evidence="3">Whole body</tissue>
    </source>
</reference>
<keyword evidence="2" id="KW-1185">Reference proteome</keyword>
<evidence type="ECO:0000313" key="2">
    <source>
        <dbReference type="Proteomes" id="UP000001819"/>
    </source>
</evidence>